<dbReference type="InterPro" id="IPR007081">
    <property type="entry name" value="RNA_pol_Rpb1_5"/>
</dbReference>
<keyword evidence="4" id="KW-0548">Nucleotidyltransferase</keyword>
<gene>
    <name evidence="7" type="ORF">L7J86_00920</name>
</gene>
<keyword evidence="3" id="KW-0808">Transferase</keyword>
<evidence type="ECO:0000256" key="3">
    <source>
        <dbReference type="ARBA" id="ARBA00022679"/>
    </source>
</evidence>
<reference evidence="7" key="1">
    <citation type="submission" date="2022-01" db="EMBL/GenBank/DDBJ databases">
        <title>Genome assemble of Metamasius hemipterus Nardonella endosymbiont.</title>
        <authorList>
            <person name="Palmieri L."/>
            <person name="Pavarini R."/>
            <person name="Sharma P."/>
        </authorList>
    </citation>
    <scope>NUCLEOTIDE SEQUENCE [LARGE SCALE GENOMIC DNA]</scope>
    <source>
        <strain evidence="7">NARMHE1</strain>
    </source>
</reference>
<dbReference type="EC" id="2.7.7.6" evidence="1"/>
<keyword evidence="5" id="KW-0804">Transcription</keyword>
<keyword evidence="2" id="KW-0240">DNA-directed RNA polymerase</keyword>
<feature type="domain" description="RNA polymerase Rpb1" evidence="6">
    <location>
        <begin position="4"/>
        <end position="193"/>
    </location>
</feature>
<dbReference type="Proteomes" id="UP001203831">
    <property type="component" value="Unassembled WGS sequence"/>
</dbReference>
<dbReference type="PANTHER" id="PTHR19376">
    <property type="entry name" value="DNA-DIRECTED RNA POLYMERASE"/>
    <property type="match status" value="1"/>
</dbReference>
<evidence type="ECO:0000256" key="2">
    <source>
        <dbReference type="ARBA" id="ARBA00022478"/>
    </source>
</evidence>
<proteinExistence type="predicted"/>
<evidence type="ECO:0000259" key="6">
    <source>
        <dbReference type="Pfam" id="PF04998"/>
    </source>
</evidence>
<evidence type="ECO:0000313" key="8">
    <source>
        <dbReference type="Proteomes" id="UP001203831"/>
    </source>
</evidence>
<protein>
    <recommendedName>
        <fullName evidence="1">DNA-directed RNA polymerase</fullName>
        <ecNumber evidence="1">2.7.7.6</ecNumber>
    </recommendedName>
</protein>
<evidence type="ECO:0000256" key="4">
    <source>
        <dbReference type="ARBA" id="ARBA00022695"/>
    </source>
</evidence>
<dbReference type="EMBL" id="JAKMAI010000007">
    <property type="protein sequence ID" value="MCM0158341.1"/>
    <property type="molecule type" value="Genomic_DNA"/>
</dbReference>
<keyword evidence="8" id="KW-1185">Reference proteome</keyword>
<evidence type="ECO:0000256" key="5">
    <source>
        <dbReference type="ARBA" id="ARBA00023163"/>
    </source>
</evidence>
<dbReference type="Gene3D" id="2.40.50.100">
    <property type="match status" value="1"/>
</dbReference>
<dbReference type="SUPFAM" id="SSF64484">
    <property type="entry name" value="beta and beta-prime subunits of DNA dependent RNA-polymerase"/>
    <property type="match status" value="1"/>
</dbReference>
<evidence type="ECO:0000313" key="7">
    <source>
        <dbReference type="EMBL" id="MCM0158341.1"/>
    </source>
</evidence>
<evidence type="ECO:0000256" key="1">
    <source>
        <dbReference type="ARBA" id="ARBA00012418"/>
    </source>
</evidence>
<dbReference type="Pfam" id="PF04998">
    <property type="entry name" value="RNA_pol_Rpb1_5"/>
    <property type="match status" value="1"/>
</dbReference>
<accession>A0ABT0TWG3</accession>
<dbReference type="InterPro" id="IPR045867">
    <property type="entry name" value="DNA-dir_RpoC_beta_prime"/>
</dbReference>
<comment type="caution">
    <text evidence="7">The sequence shown here is derived from an EMBL/GenBank/DDBJ whole genome shotgun (WGS) entry which is preliminary data.</text>
</comment>
<organism evidence="7 8">
    <name type="scientific">endosymbiont of Metamasius hemipterus</name>
    <dbReference type="NCBI Taxonomy" id="204627"/>
    <lineage>
        <taxon>Bacteria</taxon>
        <taxon>Pseudomonadati</taxon>
        <taxon>Pseudomonadota</taxon>
        <taxon>Gammaproteobacteria</taxon>
        <taxon>Candidatus Nardonella</taxon>
    </lineage>
</organism>
<sequence length="207" mass="23619">MNDYNCNTLNGIKIFYNYYNKDEKNNFKNKILGRFLSNDILDSNNNIIIKKNTLINNNNYKIIKKNNYINNVSIRSPIKCDLEYGICSLCYGIDLSKNKIINIGESVGIIAAQSIGEPGTQLTMRTFHIGGATSKIYNKSNVIAKNNGILKLYNTKIINNKNNDSIIISKNSKLEILNNNNIILETYKIPYGSYLFKKIMILLIKMK</sequence>
<name>A0ABT0TWG3_9GAMM</name>